<accession>A0A5C6C784</accession>
<reference evidence="1 2" key="1">
    <citation type="submission" date="2019-02" db="EMBL/GenBank/DDBJ databases">
        <title>Deep-cultivation of Planctomycetes and their phenomic and genomic characterization uncovers novel biology.</title>
        <authorList>
            <person name="Wiegand S."/>
            <person name="Jogler M."/>
            <person name="Boedeker C."/>
            <person name="Pinto D."/>
            <person name="Vollmers J."/>
            <person name="Rivas-Marin E."/>
            <person name="Kohn T."/>
            <person name="Peeters S.H."/>
            <person name="Heuer A."/>
            <person name="Rast P."/>
            <person name="Oberbeckmann S."/>
            <person name="Bunk B."/>
            <person name="Jeske O."/>
            <person name="Meyerdierks A."/>
            <person name="Storesund J.E."/>
            <person name="Kallscheuer N."/>
            <person name="Luecker S."/>
            <person name="Lage O.M."/>
            <person name="Pohl T."/>
            <person name="Merkel B.J."/>
            <person name="Hornburger P."/>
            <person name="Mueller R.-W."/>
            <person name="Bruemmer F."/>
            <person name="Labrenz M."/>
            <person name="Spormann A.M."/>
            <person name="Op Den Camp H."/>
            <person name="Overmann J."/>
            <person name="Amann R."/>
            <person name="Jetten M.S.M."/>
            <person name="Mascher T."/>
            <person name="Medema M.H."/>
            <person name="Devos D.P."/>
            <person name="Kaster A.-K."/>
            <person name="Ovreas L."/>
            <person name="Rohde M."/>
            <person name="Galperin M.Y."/>
            <person name="Jogler C."/>
        </authorList>
    </citation>
    <scope>NUCLEOTIDE SEQUENCE [LARGE SCALE GENOMIC DNA]</scope>
    <source>
        <strain evidence="1 2">Pla52o</strain>
    </source>
</reference>
<name>A0A5C6C784_9BACT</name>
<dbReference type="PROSITE" id="PS51318">
    <property type="entry name" value="TAT"/>
    <property type="match status" value="1"/>
</dbReference>
<comment type="caution">
    <text evidence="1">The sequence shown here is derived from an EMBL/GenBank/DDBJ whole genome shotgun (WGS) entry which is preliminary data.</text>
</comment>
<dbReference type="RefSeq" id="WP_146596437.1">
    <property type="nucleotide sequence ID" value="NZ_SJPT01000008.1"/>
</dbReference>
<dbReference type="InterPro" id="IPR006311">
    <property type="entry name" value="TAT_signal"/>
</dbReference>
<organism evidence="1 2">
    <name type="scientific">Novipirellula galeiformis</name>
    <dbReference type="NCBI Taxonomy" id="2528004"/>
    <lineage>
        <taxon>Bacteria</taxon>
        <taxon>Pseudomonadati</taxon>
        <taxon>Planctomycetota</taxon>
        <taxon>Planctomycetia</taxon>
        <taxon>Pirellulales</taxon>
        <taxon>Pirellulaceae</taxon>
        <taxon>Novipirellula</taxon>
    </lineage>
</organism>
<gene>
    <name evidence="1" type="ORF">Pla52o_43810</name>
</gene>
<protein>
    <recommendedName>
        <fullName evidence="3">Sulfatase</fullName>
    </recommendedName>
</protein>
<dbReference type="PANTHER" id="PTHR43737:SF1">
    <property type="entry name" value="DUF1501 DOMAIN-CONTAINING PROTEIN"/>
    <property type="match status" value="1"/>
</dbReference>
<evidence type="ECO:0000313" key="1">
    <source>
        <dbReference type="EMBL" id="TWU20503.1"/>
    </source>
</evidence>
<dbReference type="AlphaFoldDB" id="A0A5C6C784"/>
<proteinExistence type="predicted"/>
<dbReference type="Gene3D" id="3.40.720.10">
    <property type="entry name" value="Alkaline Phosphatase, subunit A"/>
    <property type="match status" value="1"/>
</dbReference>
<dbReference type="EMBL" id="SJPT01000008">
    <property type="protein sequence ID" value="TWU20503.1"/>
    <property type="molecule type" value="Genomic_DNA"/>
</dbReference>
<dbReference type="InterPro" id="IPR017850">
    <property type="entry name" value="Alkaline_phosphatase_core_sf"/>
</dbReference>
<dbReference type="OrthoDB" id="127333at2"/>
<evidence type="ECO:0008006" key="3">
    <source>
        <dbReference type="Google" id="ProtNLM"/>
    </source>
</evidence>
<evidence type="ECO:0000313" key="2">
    <source>
        <dbReference type="Proteomes" id="UP000316304"/>
    </source>
</evidence>
<keyword evidence="2" id="KW-1185">Reference proteome</keyword>
<dbReference type="Pfam" id="PF07394">
    <property type="entry name" value="DUF1501"/>
    <property type="match status" value="1"/>
</dbReference>
<dbReference type="PANTHER" id="PTHR43737">
    <property type="entry name" value="BLL7424 PROTEIN"/>
    <property type="match status" value="1"/>
</dbReference>
<dbReference type="SUPFAM" id="SSF53649">
    <property type="entry name" value="Alkaline phosphatase-like"/>
    <property type="match status" value="1"/>
</dbReference>
<sequence length="488" mass="53035">MNIHDQSLPIVGFDQLNRRGFLSNTATALGSVALLDLLGGNRSYASQPAIDPARPFIARAPHYPAKAENVVVIFCAGAVSQLETWDYKPDLIPLDGKPLPGGPAVTFQGPAGNLARPQYKFRQRGQTGKWVSDMIPHLAELTDDIAFVHSLTSNSNTHGPAENFLSTGNILDGFPSLGSWATYALGSENANLPAYVAIPDPRGVPQNGSNNWGPGFLPAAFQGTPLSSKAPIRHLRPTGVSSAADEATRSLLQNMNDRHLQQHPGDGKLAARIASYELAARMQLSVPEITDLSSEPAHILKSYGADDESNPTRAAFARNCILARRMIERGVRFVQLFNGAYASGGELNWDGHSKLKEQYDKHAAILDQPAAAMIKDMKARGLLENTLVVWCTEFGRMPFFQKGALGRDHNPDGFTCWMTGAGVKPGVSHGMTDEIGQKAVQDIHPLYDFNATILHLLGLDHERLTFEHNGVQRRLTNVEGHVIHEILA</sequence>
<dbReference type="InterPro" id="IPR010869">
    <property type="entry name" value="DUF1501"/>
</dbReference>
<dbReference type="Proteomes" id="UP000316304">
    <property type="component" value="Unassembled WGS sequence"/>
</dbReference>